<evidence type="ECO:0000313" key="2">
    <source>
        <dbReference type="EMBL" id="KFI83894.1"/>
    </source>
</evidence>
<accession>A0A7V8KRN4</accession>
<name>A0A7V8KRN4_9BIFI</name>
<keyword evidence="1" id="KW-0472">Membrane</keyword>
<dbReference type="InterPro" id="IPR013321">
    <property type="entry name" value="Arc_rbn_hlx_hlx"/>
</dbReference>
<dbReference type="GO" id="GO:0006355">
    <property type="term" value="P:regulation of DNA-templated transcription"/>
    <property type="evidence" value="ECO:0007669"/>
    <property type="project" value="InterPro"/>
</dbReference>
<keyword evidence="1" id="KW-1133">Transmembrane helix</keyword>
<evidence type="ECO:0000313" key="3">
    <source>
        <dbReference type="Proteomes" id="UP000029109"/>
    </source>
</evidence>
<dbReference type="Pfam" id="PF04221">
    <property type="entry name" value="RelB"/>
    <property type="match status" value="1"/>
</dbReference>
<dbReference type="EMBL" id="JGZJ01000004">
    <property type="protein sequence ID" value="KFI83894.1"/>
    <property type="molecule type" value="Genomic_DNA"/>
</dbReference>
<dbReference type="Proteomes" id="UP000029109">
    <property type="component" value="Unassembled WGS sequence"/>
</dbReference>
<organism evidence="2 3">
    <name type="scientific">Bifidobacterium pullorum</name>
    <dbReference type="NCBI Taxonomy" id="78448"/>
    <lineage>
        <taxon>Bacteria</taxon>
        <taxon>Bacillati</taxon>
        <taxon>Actinomycetota</taxon>
        <taxon>Actinomycetes</taxon>
        <taxon>Bifidobacteriales</taxon>
        <taxon>Bifidobacteriaceae</taxon>
        <taxon>Bifidobacterium</taxon>
    </lineage>
</organism>
<protein>
    <submittedName>
        <fullName evidence="2">RelB antitoxin</fullName>
    </submittedName>
</protein>
<proteinExistence type="predicted"/>
<sequence>MYYVYYSTTLGVIAVTMAMVTARVDAERKREAEMVLKRHGLTYSDVIRDLTNYLADTGELPEFERITLDLVRRREMERKLAIIEMFANAELPAVEGDWSDEEIVEQERLRKAGEPW</sequence>
<gene>
    <name evidence="2" type="ORF">BPULL_0631</name>
</gene>
<feature type="transmembrane region" description="Helical" evidence="1">
    <location>
        <begin position="6"/>
        <end position="24"/>
    </location>
</feature>
<dbReference type="AlphaFoldDB" id="A0A7V8KRN4"/>
<comment type="caution">
    <text evidence="2">The sequence shown here is derived from an EMBL/GenBank/DDBJ whole genome shotgun (WGS) entry which is preliminary data.</text>
</comment>
<dbReference type="InterPro" id="IPR007337">
    <property type="entry name" value="RelB/DinJ"/>
</dbReference>
<keyword evidence="1" id="KW-0812">Transmembrane</keyword>
<dbReference type="Gene3D" id="1.10.1220.10">
    <property type="entry name" value="Met repressor-like"/>
    <property type="match status" value="1"/>
</dbReference>
<reference evidence="2 3" key="1">
    <citation type="submission" date="2014-03" db="EMBL/GenBank/DDBJ databases">
        <title>Genomics of Bifidobacteria.</title>
        <authorList>
            <person name="Ventura M."/>
            <person name="Milani C."/>
            <person name="Lugli G.A."/>
        </authorList>
    </citation>
    <scope>NUCLEOTIDE SEQUENCE [LARGE SCALE GENOMIC DNA]</scope>
    <source>
        <strain evidence="2 3">LMG 21816</strain>
    </source>
</reference>
<evidence type="ECO:0000256" key="1">
    <source>
        <dbReference type="SAM" id="Phobius"/>
    </source>
</evidence>